<evidence type="ECO:0008006" key="5">
    <source>
        <dbReference type="Google" id="ProtNLM"/>
    </source>
</evidence>
<organism evidence="3 4">
    <name type="scientific">Flavobacterium solisilvae</name>
    <dbReference type="NCBI Taxonomy" id="1852019"/>
    <lineage>
        <taxon>Bacteria</taxon>
        <taxon>Pseudomonadati</taxon>
        <taxon>Bacteroidota</taxon>
        <taxon>Flavobacteriia</taxon>
        <taxon>Flavobacteriales</taxon>
        <taxon>Flavobacteriaceae</taxon>
        <taxon>Flavobacterium</taxon>
    </lineage>
</organism>
<dbReference type="InterPro" id="IPR037066">
    <property type="entry name" value="Plug_dom_sf"/>
</dbReference>
<keyword evidence="4" id="KW-1185">Reference proteome</keyword>
<dbReference type="InterPro" id="IPR039426">
    <property type="entry name" value="TonB-dep_rcpt-like"/>
</dbReference>
<sequence>MENQDKLYNQFKSAAENAETKDFPGMENVWNRVEQKLDTKVLKKETKLWKKLAVAASILLVVSVSYHFWSNEKTITTPTNEIVTNDSITKPNVVNENSNAVADVEKHPAIKENAEQILKEQTKTADVIVMNDTVKPKKMAAPMPAAVSEAVVENDEIKKEKEETNSYNGYLSKEVFDARSVKNNSQKTMMNSKGRMTEAKMKSSIKEEPLLVIDNVAEDLQKLGKLDANDVESIIVLPDPLYIINGVEYSEKEVFGPNPTSPYSPLNQQDIETISILQKEKATEIYGKKGEKGVVIITTKNGKPKLKK</sequence>
<dbReference type="Gene3D" id="2.170.130.10">
    <property type="entry name" value="TonB-dependent receptor, plug domain"/>
    <property type="match status" value="1"/>
</dbReference>
<dbReference type="Proteomes" id="UP000767947">
    <property type="component" value="Unassembled WGS sequence"/>
</dbReference>
<keyword evidence="2" id="KW-1133">Transmembrane helix</keyword>
<dbReference type="EMBL" id="JAAMPT010000204">
    <property type="protein sequence ID" value="NMH24897.1"/>
    <property type="molecule type" value="Genomic_DNA"/>
</dbReference>
<evidence type="ECO:0000313" key="4">
    <source>
        <dbReference type="Proteomes" id="UP000767947"/>
    </source>
</evidence>
<comment type="caution">
    <text evidence="3">The sequence shown here is derived from an EMBL/GenBank/DDBJ whole genome shotgun (WGS) entry which is preliminary data.</text>
</comment>
<evidence type="ECO:0000256" key="1">
    <source>
        <dbReference type="PROSITE-ProRule" id="PRU01360"/>
    </source>
</evidence>
<keyword evidence="1" id="KW-0998">Cell outer membrane</keyword>
<dbReference type="RefSeq" id="WP_169523475.1">
    <property type="nucleotide sequence ID" value="NZ_JAAMPT010000204.1"/>
</dbReference>
<proteinExistence type="inferred from homology"/>
<keyword evidence="1 2" id="KW-0812">Transmembrane</keyword>
<accession>A0ABX1QVE2</accession>
<keyword evidence="1" id="KW-1134">Transmembrane beta strand</keyword>
<keyword evidence="1 2" id="KW-0472">Membrane</keyword>
<name>A0ABX1QVE2_9FLAO</name>
<gene>
    <name evidence="3" type="ORF">G6042_06400</name>
</gene>
<protein>
    <recommendedName>
        <fullName evidence="5">TonB-dependent receptor plug domain-containing protein</fullName>
    </recommendedName>
</protein>
<reference evidence="3 4" key="1">
    <citation type="submission" date="2020-02" db="EMBL/GenBank/DDBJ databases">
        <title>Flavobacterium sp. genome.</title>
        <authorList>
            <person name="Jung H.S."/>
            <person name="Baek J.H."/>
            <person name="Jeon C.O."/>
        </authorList>
    </citation>
    <scope>NUCLEOTIDE SEQUENCE [LARGE SCALE GENOMIC DNA]</scope>
    <source>
        <strain evidence="3 4">SE-s27</strain>
    </source>
</reference>
<dbReference type="PROSITE" id="PS52016">
    <property type="entry name" value="TONB_DEPENDENT_REC_3"/>
    <property type="match status" value="1"/>
</dbReference>
<keyword evidence="1" id="KW-0813">Transport</keyword>
<evidence type="ECO:0000256" key="2">
    <source>
        <dbReference type="SAM" id="Phobius"/>
    </source>
</evidence>
<comment type="subcellular location">
    <subcellularLocation>
        <location evidence="1">Cell outer membrane</location>
        <topology evidence="1">Multi-pass membrane protein</topology>
    </subcellularLocation>
</comment>
<comment type="similarity">
    <text evidence="1">Belongs to the TonB-dependent receptor family.</text>
</comment>
<dbReference type="SUPFAM" id="SSF56935">
    <property type="entry name" value="Porins"/>
    <property type="match status" value="1"/>
</dbReference>
<feature type="transmembrane region" description="Helical" evidence="2">
    <location>
        <begin position="52"/>
        <end position="69"/>
    </location>
</feature>
<evidence type="ECO:0000313" key="3">
    <source>
        <dbReference type="EMBL" id="NMH24897.1"/>
    </source>
</evidence>